<organism evidence="2 3">
    <name type="scientific">Hujiaoplasma nucleasis</name>
    <dbReference type="NCBI Taxonomy" id="2725268"/>
    <lineage>
        <taxon>Bacteria</taxon>
        <taxon>Bacillati</taxon>
        <taxon>Mycoplasmatota</taxon>
        <taxon>Mollicutes</taxon>
        <taxon>Candidatus Izemoplasmatales</taxon>
        <taxon>Hujiaoplasmataceae</taxon>
        <taxon>Hujiaoplasma</taxon>
    </lineage>
</organism>
<evidence type="ECO:0000313" key="3">
    <source>
        <dbReference type="Proteomes" id="UP000512167"/>
    </source>
</evidence>
<dbReference type="InterPro" id="IPR008136">
    <property type="entry name" value="CinA_C"/>
</dbReference>
<protein>
    <submittedName>
        <fullName evidence="2">CinA family protein</fullName>
    </submittedName>
</protein>
<name>A0A7L6N5K9_9MOLU</name>
<gene>
    <name evidence="2" type="ORF">HF295_05185</name>
</gene>
<dbReference type="InterPro" id="IPR036653">
    <property type="entry name" value="CinA-like_C"/>
</dbReference>
<dbReference type="SUPFAM" id="SSF142433">
    <property type="entry name" value="CinA-like"/>
    <property type="match status" value="1"/>
</dbReference>
<dbReference type="AlphaFoldDB" id="A0A7L6N5K9"/>
<accession>A0A7L6N5K9</accession>
<dbReference type="KEGG" id="tbk:HF295_05185"/>
<dbReference type="Proteomes" id="UP000512167">
    <property type="component" value="Chromosome"/>
</dbReference>
<evidence type="ECO:0000313" key="2">
    <source>
        <dbReference type="EMBL" id="QLY40285.1"/>
    </source>
</evidence>
<dbReference type="NCBIfam" id="TIGR00199">
    <property type="entry name" value="PncC_domain"/>
    <property type="match status" value="1"/>
</dbReference>
<keyword evidence="3" id="KW-1185">Reference proteome</keyword>
<reference evidence="2 3" key="1">
    <citation type="submission" date="2020-04" db="EMBL/GenBank/DDBJ databases">
        <authorList>
            <person name="Zheng R.K."/>
            <person name="Sun C.M."/>
        </authorList>
    </citation>
    <scope>NUCLEOTIDE SEQUENCE [LARGE SCALE GENOMIC DNA]</scope>
    <source>
        <strain evidence="3">zrk29</strain>
    </source>
</reference>
<proteinExistence type="predicted"/>
<evidence type="ECO:0000259" key="1">
    <source>
        <dbReference type="Pfam" id="PF02464"/>
    </source>
</evidence>
<dbReference type="Gene3D" id="3.90.950.20">
    <property type="entry name" value="CinA-like"/>
    <property type="match status" value="1"/>
</dbReference>
<dbReference type="RefSeq" id="WP_312031112.1">
    <property type="nucleotide sequence ID" value="NZ_CP051151.1"/>
</dbReference>
<sequence>MKDTSQQISDLSYQLVQLLIKKNLKISFAESMTGGLFASELTRIEDASKVFKESFVVYSDQAKINVLKCKKTTIDQYTVYSKQVIEEMLLGLRKQSEADILVAVSGIAGPRTYHGLDIGTVYIGIDYQGQIINEKHHFNGDRQEIRYQTLIFTFNKLIEYLKK</sequence>
<dbReference type="Pfam" id="PF02464">
    <property type="entry name" value="CinA"/>
    <property type="match status" value="1"/>
</dbReference>
<dbReference type="EMBL" id="CP051151">
    <property type="protein sequence ID" value="QLY40285.1"/>
    <property type="molecule type" value="Genomic_DNA"/>
</dbReference>
<feature type="domain" description="CinA C-terminal" evidence="1">
    <location>
        <begin position="11"/>
        <end position="160"/>
    </location>
</feature>